<comment type="subcellular location">
    <subcellularLocation>
        <location evidence="1">Membrane</location>
    </subcellularLocation>
</comment>
<protein>
    <submittedName>
        <fullName evidence="8">G-protein coupled receptors family 1 profile domain-containing protein</fullName>
    </submittedName>
</protein>
<evidence type="ECO:0000256" key="4">
    <source>
        <dbReference type="ARBA" id="ARBA00023136"/>
    </source>
</evidence>
<accession>A0A914E4H6</accession>
<feature type="transmembrane region" description="Helical" evidence="5">
    <location>
        <begin position="79"/>
        <end position="96"/>
    </location>
</feature>
<feature type="transmembrane region" description="Helical" evidence="5">
    <location>
        <begin position="259"/>
        <end position="279"/>
    </location>
</feature>
<evidence type="ECO:0000313" key="7">
    <source>
        <dbReference type="Proteomes" id="UP000887540"/>
    </source>
</evidence>
<dbReference type="Proteomes" id="UP000887540">
    <property type="component" value="Unplaced"/>
</dbReference>
<dbReference type="GO" id="GO:0016020">
    <property type="term" value="C:membrane"/>
    <property type="evidence" value="ECO:0007669"/>
    <property type="project" value="UniProtKB-SubCell"/>
</dbReference>
<feature type="domain" description="G-protein coupled receptors family 1 profile" evidence="6">
    <location>
        <begin position="1"/>
        <end position="273"/>
    </location>
</feature>
<feature type="transmembrane region" description="Helical" evidence="5">
    <location>
        <begin position="138"/>
        <end position="159"/>
    </location>
</feature>
<dbReference type="InterPro" id="IPR052665">
    <property type="entry name" value="Neuropeptide-GPCR"/>
</dbReference>
<organism evidence="7 8">
    <name type="scientific">Acrobeloides nanus</name>
    <dbReference type="NCBI Taxonomy" id="290746"/>
    <lineage>
        <taxon>Eukaryota</taxon>
        <taxon>Metazoa</taxon>
        <taxon>Ecdysozoa</taxon>
        <taxon>Nematoda</taxon>
        <taxon>Chromadorea</taxon>
        <taxon>Rhabditida</taxon>
        <taxon>Tylenchina</taxon>
        <taxon>Cephalobomorpha</taxon>
        <taxon>Cephaloboidea</taxon>
        <taxon>Cephalobidae</taxon>
        <taxon>Acrobeloides</taxon>
    </lineage>
</organism>
<evidence type="ECO:0000313" key="8">
    <source>
        <dbReference type="WBParaSite" id="ACRNAN_scaffold57.g13070.t1"/>
    </source>
</evidence>
<dbReference type="PANTHER" id="PTHR24224:SF1">
    <property type="entry name" value="G-PROTEIN COUPLED RECEPTORS FAMILY 1 PROFILE DOMAIN-CONTAINING PROTEIN"/>
    <property type="match status" value="1"/>
</dbReference>
<dbReference type="AlphaFoldDB" id="A0A914E4H6"/>
<keyword evidence="2 5" id="KW-0812">Transmembrane</keyword>
<proteinExistence type="predicted"/>
<evidence type="ECO:0000259" key="6">
    <source>
        <dbReference type="PROSITE" id="PS50262"/>
    </source>
</evidence>
<keyword evidence="7" id="KW-1185">Reference proteome</keyword>
<feature type="transmembrane region" description="Helical" evidence="5">
    <location>
        <begin position="218"/>
        <end position="239"/>
    </location>
</feature>
<sequence length="343" mass="39289">MLLCIIIPLILDKYAINLTGVISCKLMAFCTSTLACFVNWVWVGMFAQRFAYIFYPIMTRRCHPSDFKTLCFSIVGESYRLIFAVFLFSLTAQIWMPTLISKVPIFTRDGELVGHICGPDMNRIHPIIYKLVSLLEALVNYAIPFGLAMVADLVVLLCYNTFRKSHFKLVTIEALHGRSGQTSPNSVKDTVELEGLKILSGKSLQNYQHRRHLAIRRCLIMTTINLSLNLPYFLLQLFDNFFNLQGSDQLSIFYVYSDALFYVLYLMQFPFVTLFVHFLKFDTEDYKKLPRNGKAMSTDSTISRQSSFRKSILFRDSSQRSNPGTLTSIISSVDLDLEINTDL</sequence>
<evidence type="ECO:0000256" key="2">
    <source>
        <dbReference type="ARBA" id="ARBA00022692"/>
    </source>
</evidence>
<reference evidence="8" key="1">
    <citation type="submission" date="2022-11" db="UniProtKB">
        <authorList>
            <consortium name="WormBaseParasite"/>
        </authorList>
    </citation>
    <scope>IDENTIFICATION</scope>
</reference>
<dbReference type="InterPro" id="IPR017452">
    <property type="entry name" value="GPCR_Rhodpsn_7TM"/>
</dbReference>
<keyword evidence="4 5" id="KW-0472">Membrane</keyword>
<evidence type="ECO:0000256" key="3">
    <source>
        <dbReference type="ARBA" id="ARBA00022989"/>
    </source>
</evidence>
<dbReference type="PROSITE" id="PS50262">
    <property type="entry name" value="G_PROTEIN_RECEP_F1_2"/>
    <property type="match status" value="1"/>
</dbReference>
<dbReference type="WBParaSite" id="ACRNAN_scaffold57.g13070.t1">
    <property type="protein sequence ID" value="ACRNAN_scaffold57.g13070.t1"/>
    <property type="gene ID" value="ACRNAN_scaffold57.g13070"/>
</dbReference>
<evidence type="ECO:0000256" key="5">
    <source>
        <dbReference type="SAM" id="Phobius"/>
    </source>
</evidence>
<evidence type="ECO:0000256" key="1">
    <source>
        <dbReference type="ARBA" id="ARBA00004370"/>
    </source>
</evidence>
<keyword evidence="3 5" id="KW-1133">Transmembrane helix</keyword>
<dbReference type="PANTHER" id="PTHR24224">
    <property type="entry name" value="CARDIOACCELERATORY PEPTIDE RECEPTOR-RELATED"/>
    <property type="match status" value="1"/>
</dbReference>
<dbReference type="Gene3D" id="1.20.1070.10">
    <property type="entry name" value="Rhodopsin 7-helix transmembrane proteins"/>
    <property type="match status" value="1"/>
</dbReference>
<name>A0A914E4H6_9BILA</name>